<dbReference type="PANTHER" id="PTHR31441">
    <property type="entry name" value="FOLLICULIN FAMILY MEMBER"/>
    <property type="match status" value="1"/>
</dbReference>
<dbReference type="EMBL" id="CACRXK020020789">
    <property type="protein sequence ID" value="CAB4035169.1"/>
    <property type="molecule type" value="Genomic_DNA"/>
</dbReference>
<dbReference type="OrthoDB" id="5599713at2759"/>
<name>A0A7D9JT05_PARCT</name>
<protein>
    <submittedName>
        <fullName evidence="1">Folliculin-like</fullName>
    </submittedName>
</protein>
<keyword evidence="2" id="KW-1185">Reference proteome</keyword>
<dbReference type="Gene3D" id="1.10.10.1730">
    <property type="entry name" value="Folliculin"/>
    <property type="match status" value="1"/>
</dbReference>
<dbReference type="PROSITE" id="PS51834">
    <property type="entry name" value="DENN_FLCN_SMCR8"/>
    <property type="match status" value="1"/>
</dbReference>
<dbReference type="Proteomes" id="UP001152795">
    <property type="component" value="Unassembled WGS sequence"/>
</dbReference>
<sequence>VLRRQHKASFRAIQDLTKDKHLFHYLHLYFSWILKAGAHRVTEKVLEGPPREELLTDYEAQQTDEAVLAVNTDNKSESTAADEKKGWSPVFTTLRQMLQVLGFAKFHLLAFNVVQGNQLIVRGQPEGLVLSIFETLKILIPSRCFKCVPYSDVYKESWTCNFLGLKTDTEIPTHILESHLYTLMDIKEQFNSSEQTSNNPFKHYSFEIRGKELVHGPQILKKIEEALLNKHFSDSVLDQYLCALKEEWME</sequence>
<dbReference type="InterPro" id="IPR032035">
    <property type="entry name" value="Folliculin_DENN"/>
</dbReference>
<dbReference type="PANTHER" id="PTHR31441:SF2">
    <property type="entry name" value="FOLLICULIN"/>
    <property type="match status" value="1"/>
</dbReference>
<dbReference type="InterPro" id="IPR044886">
    <property type="entry name" value="FLCN_DENN_C_sf"/>
</dbReference>
<dbReference type="AlphaFoldDB" id="A0A7D9JT05"/>
<dbReference type="Gene3D" id="3.40.50.12430">
    <property type="match status" value="1"/>
</dbReference>
<comment type="caution">
    <text evidence="1">The sequence shown here is derived from an EMBL/GenBank/DDBJ whole genome shotgun (WGS) entry which is preliminary data.</text>
</comment>
<dbReference type="GO" id="GO:0005096">
    <property type="term" value="F:GTPase activator activity"/>
    <property type="evidence" value="ECO:0007669"/>
    <property type="project" value="TreeGrafter"/>
</dbReference>
<dbReference type="GO" id="GO:1904263">
    <property type="term" value="P:positive regulation of TORC1 signaling"/>
    <property type="evidence" value="ECO:0007669"/>
    <property type="project" value="TreeGrafter"/>
</dbReference>
<feature type="non-terminal residue" evidence="1">
    <location>
        <position position="1"/>
    </location>
</feature>
<proteinExistence type="predicted"/>
<dbReference type="GO" id="GO:0000122">
    <property type="term" value="P:negative regulation of transcription by RNA polymerase II"/>
    <property type="evidence" value="ECO:0007669"/>
    <property type="project" value="TreeGrafter"/>
</dbReference>
<gene>
    <name evidence="1" type="ORF">PACLA_8A034208</name>
</gene>
<dbReference type="GO" id="GO:0005829">
    <property type="term" value="C:cytosol"/>
    <property type="evidence" value="ECO:0007669"/>
    <property type="project" value="TreeGrafter"/>
</dbReference>
<dbReference type="InterPro" id="IPR021713">
    <property type="entry name" value="Folliculin"/>
</dbReference>
<evidence type="ECO:0000313" key="2">
    <source>
        <dbReference type="Proteomes" id="UP001152795"/>
    </source>
</evidence>
<organism evidence="1 2">
    <name type="scientific">Paramuricea clavata</name>
    <name type="common">Red gorgonian</name>
    <name type="synonym">Violescent sea-whip</name>
    <dbReference type="NCBI Taxonomy" id="317549"/>
    <lineage>
        <taxon>Eukaryota</taxon>
        <taxon>Metazoa</taxon>
        <taxon>Cnidaria</taxon>
        <taxon>Anthozoa</taxon>
        <taxon>Octocorallia</taxon>
        <taxon>Malacalcyonacea</taxon>
        <taxon>Plexauridae</taxon>
        <taxon>Paramuricea</taxon>
    </lineage>
</organism>
<evidence type="ECO:0000313" key="1">
    <source>
        <dbReference type="EMBL" id="CAB4035169.1"/>
    </source>
</evidence>
<dbReference type="InterPro" id="IPR037521">
    <property type="entry name" value="FLCN/SMCR8_DENN"/>
</dbReference>
<dbReference type="Pfam" id="PF16692">
    <property type="entry name" value="Folliculin_C"/>
    <property type="match status" value="1"/>
</dbReference>
<reference evidence="1" key="1">
    <citation type="submission" date="2020-04" db="EMBL/GenBank/DDBJ databases">
        <authorList>
            <person name="Alioto T."/>
            <person name="Alioto T."/>
            <person name="Gomez Garrido J."/>
        </authorList>
    </citation>
    <scope>NUCLEOTIDE SEQUENCE</scope>
    <source>
        <strain evidence="1">A484AB</strain>
    </source>
</reference>
<accession>A0A7D9JT05</accession>